<reference evidence="2 3" key="2">
    <citation type="submission" date="2018-11" db="EMBL/GenBank/DDBJ databases">
        <authorList>
            <consortium name="Pathogen Informatics"/>
        </authorList>
    </citation>
    <scope>NUCLEOTIDE SEQUENCE [LARGE SCALE GENOMIC DNA]</scope>
</reference>
<evidence type="ECO:0000256" key="1">
    <source>
        <dbReference type="SAM" id="MobiDB-lite"/>
    </source>
</evidence>
<evidence type="ECO:0000313" key="2">
    <source>
        <dbReference type="EMBL" id="VDK43435.1"/>
    </source>
</evidence>
<gene>
    <name evidence="2" type="ORF">TASK_LOCUS9456</name>
</gene>
<dbReference type="Proteomes" id="UP000282613">
    <property type="component" value="Unassembled WGS sequence"/>
</dbReference>
<feature type="region of interest" description="Disordered" evidence="1">
    <location>
        <begin position="56"/>
        <end position="78"/>
    </location>
</feature>
<name>A0A0R3WF30_TAEAS</name>
<evidence type="ECO:0000313" key="4">
    <source>
        <dbReference type="WBParaSite" id="TASK_0000945501-mRNA-1"/>
    </source>
</evidence>
<dbReference type="AlphaFoldDB" id="A0A0R3WF30"/>
<proteinExistence type="predicted"/>
<reference evidence="4" key="1">
    <citation type="submission" date="2017-02" db="UniProtKB">
        <authorList>
            <consortium name="WormBaseParasite"/>
        </authorList>
    </citation>
    <scope>IDENTIFICATION</scope>
</reference>
<dbReference type="EMBL" id="UYRS01019176">
    <property type="protein sequence ID" value="VDK43435.1"/>
    <property type="molecule type" value="Genomic_DNA"/>
</dbReference>
<dbReference type="OrthoDB" id="3209743at2759"/>
<organism evidence="4">
    <name type="scientific">Taenia asiatica</name>
    <name type="common">Asian tapeworm</name>
    <dbReference type="NCBI Taxonomy" id="60517"/>
    <lineage>
        <taxon>Eukaryota</taxon>
        <taxon>Metazoa</taxon>
        <taxon>Spiralia</taxon>
        <taxon>Lophotrochozoa</taxon>
        <taxon>Platyhelminthes</taxon>
        <taxon>Cestoda</taxon>
        <taxon>Eucestoda</taxon>
        <taxon>Cyclophyllidea</taxon>
        <taxon>Taeniidae</taxon>
        <taxon>Taenia</taxon>
    </lineage>
</organism>
<dbReference type="WBParaSite" id="TASK_0000945501-mRNA-1">
    <property type="protein sequence ID" value="TASK_0000945501-mRNA-1"/>
    <property type="gene ID" value="TASK_0000945501"/>
</dbReference>
<dbReference type="STRING" id="60517.A0A0R3WF30"/>
<keyword evidence="3" id="KW-1185">Reference proteome</keyword>
<evidence type="ECO:0000313" key="3">
    <source>
        <dbReference type="Proteomes" id="UP000282613"/>
    </source>
</evidence>
<sequence length="150" mass="16443">MWNIGRDLCCRISRHPSEELLTAIRHQIPFPARSKRKVGEELALGEDLLTHATRIDGGLSDHQEGSAGGTVGRGKTRRFTGYSPDERLRISKLDISHSGVILKYGCIGEALFVPRKAVTVTARSVELSTVQAPQAHDCRKTGGERIGQEV</sequence>
<protein>
    <submittedName>
        <fullName evidence="4">PilZ domain-containing protein</fullName>
    </submittedName>
</protein>
<accession>A0A0R3WF30</accession>